<feature type="region of interest" description="Disordered" evidence="2">
    <location>
        <begin position="618"/>
        <end position="647"/>
    </location>
</feature>
<sequence length="886" mass="99424">MTRNDQSWSSVLPKLAVTKGWLEECVQRIKNPRSRPDCKSGNFFFELSHYFLATIVKQHQDSLFEGRQLPSEDEIFEVFQRAEPRPRGSGLGPYLEELTGVETLDPELMPEVLLRLERKLASHSSTSKTSWPVPEDMVSVDFDRQLALRHEISQLESLVERNQIRPHDPLDFDAIEHERNLGSDAPTHVAPHDDSEDLENHVGSPQHWNASVSMTDDVNMDGDINQDEWVASDFGLDLRGLDPEILTAEQVAEREVLLQRDAEAAASSSQSSHDQTNAIKPLDVLRDEGMEPMNHGPEEQHYQMEPQPDSTSLSRRQQHERIAGRELSCDTSQMGSSPWSSSQPDLQANRPDLTADQSLTVFSDLPEFDELMQDVPDEENPSQQQQMVSQQQMHPEPLQHSVPDTDFVSDDDELPPDSNPWLAAIRARTSATSSVSNTPTSSTPTNSQAPRRTGPRKSEPIVLIDTTPRSKQRPRISDSMFVSDDEFDSVPPSSNPHLAAALRRMAGSASNTPTSSASTSRTFTLKLPPHLAPVRRAAHRKSLDPSSQIPSAEEREILSQTEYPVDDIINEKTVNGEKKYLIKWKPIHGREFMDTWEPAENANALAVRDWELTKMKKAQWRKKPTKKAVKATPEQPREPSPILGEEDTPMFFVDTAGDKSVGARFVPTPRAYPSSPASLSTDQVSSRNHRNMISRDDQIAPNAEPTSDSTPERSFRPTVRYAAQPFQIVAVSPEPVPNPVLSASQPFAHIAVAPGLITNDASEPLLEPGNYWGTGKHPTQAQQRARTREKREVKRAAKAERLANMTEKERADAAHNKAMQNKSKKERKRTKAERYAALPQEEKDRLDSWLAWKRGLRERIKEDKKRAKANKARKREAAAQKATAAS</sequence>
<dbReference type="AlphaFoldDB" id="A0A9P8G8H5"/>
<feature type="region of interest" description="Disordered" evidence="2">
    <location>
        <begin position="288"/>
        <end position="350"/>
    </location>
</feature>
<feature type="region of interest" description="Disordered" evidence="2">
    <location>
        <begin position="767"/>
        <end position="848"/>
    </location>
</feature>
<dbReference type="OrthoDB" id="10025998at2759"/>
<dbReference type="EMBL" id="JAHFYH010000095">
    <property type="protein sequence ID" value="KAH0213534.1"/>
    <property type="molecule type" value="Genomic_DNA"/>
</dbReference>
<feature type="compositionally biased region" description="Low complexity" evidence="2">
    <location>
        <begin position="423"/>
        <end position="447"/>
    </location>
</feature>
<organism evidence="4 5">
    <name type="scientific">Aureobasidium melanogenum</name>
    <name type="common">Aureobasidium pullulans var. melanogenum</name>
    <dbReference type="NCBI Taxonomy" id="46634"/>
    <lineage>
        <taxon>Eukaryota</taxon>
        <taxon>Fungi</taxon>
        <taxon>Dikarya</taxon>
        <taxon>Ascomycota</taxon>
        <taxon>Pezizomycotina</taxon>
        <taxon>Dothideomycetes</taxon>
        <taxon>Dothideomycetidae</taxon>
        <taxon>Dothideales</taxon>
        <taxon>Saccotheciaceae</taxon>
        <taxon>Aureobasidium</taxon>
    </lineage>
</organism>
<protein>
    <recommendedName>
        <fullName evidence="3">Chromo domain-containing protein</fullName>
    </recommendedName>
</protein>
<comment type="subunit">
    <text evidence="1">Component of the NuA4 histone acetyltransferase complex.</text>
</comment>
<feature type="compositionally biased region" description="Basic residues" evidence="2">
    <location>
        <begin position="822"/>
        <end position="831"/>
    </location>
</feature>
<dbReference type="InterPro" id="IPR016197">
    <property type="entry name" value="Chromo-like_dom_sf"/>
</dbReference>
<feature type="non-terminal residue" evidence="4">
    <location>
        <position position="886"/>
    </location>
</feature>
<dbReference type="InterPro" id="IPR018247">
    <property type="entry name" value="EF_Hand_1_Ca_BS"/>
</dbReference>
<evidence type="ECO:0000259" key="3">
    <source>
        <dbReference type="PROSITE" id="PS50013"/>
    </source>
</evidence>
<feature type="compositionally biased region" description="Polar residues" evidence="2">
    <location>
        <begin position="675"/>
        <end position="686"/>
    </location>
</feature>
<dbReference type="SUPFAM" id="SSF54160">
    <property type="entry name" value="Chromo domain-like"/>
    <property type="match status" value="1"/>
</dbReference>
<dbReference type="PROSITE" id="PS00018">
    <property type="entry name" value="EF_HAND_1"/>
    <property type="match status" value="1"/>
</dbReference>
<feature type="compositionally biased region" description="Basic and acidic residues" evidence="2">
    <location>
        <begin position="789"/>
        <end position="815"/>
    </location>
</feature>
<feature type="region of interest" description="Disordered" evidence="2">
    <location>
        <begin position="862"/>
        <end position="886"/>
    </location>
</feature>
<feature type="compositionally biased region" description="Low complexity" evidence="2">
    <location>
        <begin position="332"/>
        <end position="344"/>
    </location>
</feature>
<feature type="compositionally biased region" description="Basic residues" evidence="2">
    <location>
        <begin position="618"/>
        <end position="629"/>
    </location>
</feature>
<evidence type="ECO:0000313" key="4">
    <source>
        <dbReference type="EMBL" id="KAH0213534.1"/>
    </source>
</evidence>
<feature type="compositionally biased region" description="Low complexity" evidence="2">
    <location>
        <begin position="382"/>
        <end position="393"/>
    </location>
</feature>
<feature type="region of interest" description="Disordered" evidence="2">
    <location>
        <begin position="371"/>
        <end position="561"/>
    </location>
</feature>
<gene>
    <name evidence="4" type="ORF">KCV03_g8859</name>
</gene>
<accession>A0A9P8G8H5</accession>
<comment type="caution">
    <text evidence="4">The sequence shown here is derived from an EMBL/GenBank/DDBJ whole genome shotgun (WGS) entry which is preliminary data.</text>
</comment>
<evidence type="ECO:0000256" key="2">
    <source>
        <dbReference type="SAM" id="MobiDB-lite"/>
    </source>
</evidence>
<name>A0A9P8G8H5_AURME</name>
<dbReference type="CDD" id="cd00024">
    <property type="entry name" value="CD_CSD"/>
    <property type="match status" value="1"/>
</dbReference>
<dbReference type="Proteomes" id="UP000767238">
    <property type="component" value="Unassembled WGS sequence"/>
</dbReference>
<feature type="compositionally biased region" description="Acidic residues" evidence="2">
    <location>
        <begin position="371"/>
        <end position="380"/>
    </location>
</feature>
<feature type="domain" description="Chromo" evidence="3">
    <location>
        <begin position="563"/>
        <end position="601"/>
    </location>
</feature>
<dbReference type="InterPro" id="IPR000953">
    <property type="entry name" value="Chromo/chromo_shadow_dom"/>
</dbReference>
<dbReference type="PROSITE" id="PS50013">
    <property type="entry name" value="CHROMO_2"/>
    <property type="match status" value="1"/>
</dbReference>
<reference evidence="4" key="2">
    <citation type="submission" date="2021-08" db="EMBL/GenBank/DDBJ databases">
        <authorList>
            <person name="Gostincar C."/>
            <person name="Sun X."/>
            <person name="Song Z."/>
            <person name="Gunde-Cimerman N."/>
        </authorList>
    </citation>
    <scope>NUCLEOTIDE SEQUENCE</scope>
    <source>
        <strain evidence="4">EXF-8016</strain>
    </source>
</reference>
<reference evidence="4" key="1">
    <citation type="journal article" date="2021" name="J Fungi (Basel)">
        <title>Virulence traits and population genomics of the black yeast Aureobasidium melanogenum.</title>
        <authorList>
            <person name="Cernosa A."/>
            <person name="Sun X."/>
            <person name="Gostincar C."/>
            <person name="Fang C."/>
            <person name="Gunde-Cimerman N."/>
            <person name="Song Z."/>
        </authorList>
    </citation>
    <scope>NUCLEOTIDE SEQUENCE</scope>
    <source>
        <strain evidence="4">EXF-8016</strain>
    </source>
</reference>
<dbReference type="GO" id="GO:0006338">
    <property type="term" value="P:chromatin remodeling"/>
    <property type="evidence" value="ECO:0007669"/>
    <property type="project" value="UniProtKB-ARBA"/>
</dbReference>
<evidence type="ECO:0000313" key="5">
    <source>
        <dbReference type="Proteomes" id="UP000767238"/>
    </source>
</evidence>
<feature type="region of interest" description="Disordered" evidence="2">
    <location>
        <begin position="668"/>
        <end position="715"/>
    </location>
</feature>
<evidence type="ECO:0000256" key="1">
    <source>
        <dbReference type="ARBA" id="ARBA00011353"/>
    </source>
</evidence>
<dbReference type="Gene3D" id="2.40.50.40">
    <property type="match status" value="1"/>
</dbReference>
<proteinExistence type="predicted"/>
<feature type="compositionally biased region" description="Basic and acidic residues" evidence="2">
    <location>
        <begin position="317"/>
        <end position="328"/>
    </location>
</feature>
<feature type="compositionally biased region" description="Low complexity" evidence="2">
    <location>
        <begin position="506"/>
        <end position="524"/>
    </location>
</feature>